<dbReference type="EMBL" id="PP179314">
    <property type="protein sequence ID" value="XAI69859.1"/>
    <property type="molecule type" value="Genomic_DNA"/>
</dbReference>
<evidence type="ECO:0000313" key="1">
    <source>
        <dbReference type="EMBL" id="XAI69859.1"/>
    </source>
</evidence>
<accession>A0AAU6W0Z6</accession>
<gene>
    <name evidence="1" type="ORF">Lyrsu03_00061</name>
</gene>
<name>A0AAU6W0Z6_9VIRU</name>
<protein>
    <submittedName>
        <fullName evidence="1">Uncharacterized protein</fullName>
    </submittedName>
</protein>
<sequence>MVHTKRYANVWYTQVHQVVPLVRVFNTFGEAQQHHEDNKKFGYNFVAIGTVTYTEDKQDAN</sequence>
<organism evidence="1">
    <name type="scientific">Pseudomonas phage Lyrsu03</name>
    <dbReference type="NCBI Taxonomy" id="3138537"/>
    <lineage>
        <taxon>Viruses</taxon>
    </lineage>
</organism>
<reference evidence="1" key="1">
    <citation type="journal article" date="2024" name="J. Gen. Virol.">
        <title>Novel phages of Pseudomonas syringae unveil numerous potential auxiliary metabolic genes.</title>
        <authorList>
            <person name="Feltin C."/>
            <person name="Garneau J.R."/>
            <person name="Morris C.E."/>
            <person name="Berard A."/>
            <person name="Torres-Barcelo C."/>
        </authorList>
    </citation>
    <scope>NUCLEOTIDE SEQUENCE</scope>
</reference>
<proteinExistence type="predicted"/>